<feature type="domain" description="AB hydrolase-1" evidence="1">
    <location>
        <begin position="35"/>
        <end position="139"/>
    </location>
</feature>
<dbReference type="PANTHER" id="PTHR43798:SF5">
    <property type="entry name" value="MONOACYLGLYCEROL LIPASE ABHD6"/>
    <property type="match status" value="1"/>
</dbReference>
<dbReference type="EMBL" id="JBHSWE010000001">
    <property type="protein sequence ID" value="MFC6672802.1"/>
    <property type="molecule type" value="Genomic_DNA"/>
</dbReference>
<dbReference type="Pfam" id="PF00561">
    <property type="entry name" value="Abhydrolase_1"/>
    <property type="match status" value="1"/>
</dbReference>
<name>A0ABW2A5L1_9GAMM</name>
<gene>
    <name evidence="2" type="ORF">ACFQDL_24010</name>
</gene>
<dbReference type="RefSeq" id="WP_379911220.1">
    <property type="nucleotide sequence ID" value="NZ_JBHSWE010000001.1"/>
</dbReference>
<dbReference type="GO" id="GO:0016787">
    <property type="term" value="F:hydrolase activity"/>
    <property type="evidence" value="ECO:0007669"/>
    <property type="project" value="UniProtKB-KW"/>
</dbReference>
<dbReference type="InterPro" id="IPR050266">
    <property type="entry name" value="AB_hydrolase_sf"/>
</dbReference>
<dbReference type="SUPFAM" id="SSF53474">
    <property type="entry name" value="alpha/beta-Hydrolases"/>
    <property type="match status" value="1"/>
</dbReference>
<dbReference type="Gene3D" id="3.40.50.1820">
    <property type="entry name" value="alpha/beta hydrolase"/>
    <property type="match status" value="1"/>
</dbReference>
<accession>A0ABW2A5L1</accession>
<evidence type="ECO:0000313" key="3">
    <source>
        <dbReference type="Proteomes" id="UP001596422"/>
    </source>
</evidence>
<evidence type="ECO:0000313" key="2">
    <source>
        <dbReference type="EMBL" id="MFC6672802.1"/>
    </source>
</evidence>
<dbReference type="InterPro" id="IPR000073">
    <property type="entry name" value="AB_hydrolase_1"/>
</dbReference>
<dbReference type="Proteomes" id="UP001596422">
    <property type="component" value="Unassembled WGS sequence"/>
</dbReference>
<keyword evidence="3" id="KW-1185">Reference proteome</keyword>
<sequence>MHHPFKVETRRLHQPDQHLVYRLYRNPAIETGRRLVLLHGAGVAGVDTWHALIASLDQWSEILVPDQRGTGETLYPDGKEHPFRVQELVADLNALLDQLGWWQFDLGGYSMGGLVAMLFKQQHPDRVQKQYLLESAVLDRPDWTGTVELRKRYSQAAGHLRGSDAAEGVYQFLDAISPARKIKPESERLMVSRLASRAGASPARWMP</sequence>
<proteinExistence type="predicted"/>
<dbReference type="PANTHER" id="PTHR43798">
    <property type="entry name" value="MONOACYLGLYCEROL LIPASE"/>
    <property type="match status" value="1"/>
</dbReference>
<dbReference type="InterPro" id="IPR029058">
    <property type="entry name" value="AB_hydrolase_fold"/>
</dbReference>
<reference evidence="3" key="1">
    <citation type="journal article" date="2019" name="Int. J. Syst. Evol. Microbiol.">
        <title>The Global Catalogue of Microorganisms (GCM) 10K type strain sequencing project: providing services to taxonomists for standard genome sequencing and annotation.</title>
        <authorList>
            <consortium name="The Broad Institute Genomics Platform"/>
            <consortium name="The Broad Institute Genome Sequencing Center for Infectious Disease"/>
            <person name="Wu L."/>
            <person name="Ma J."/>
        </authorList>
    </citation>
    <scope>NUCLEOTIDE SEQUENCE [LARGE SCALE GENOMIC DNA]</scope>
    <source>
        <strain evidence="3">NBRC 111756</strain>
    </source>
</reference>
<protein>
    <submittedName>
        <fullName evidence="2">Alpha/beta fold hydrolase</fullName>
    </submittedName>
</protein>
<evidence type="ECO:0000259" key="1">
    <source>
        <dbReference type="Pfam" id="PF00561"/>
    </source>
</evidence>
<comment type="caution">
    <text evidence="2">The sequence shown here is derived from an EMBL/GenBank/DDBJ whole genome shotgun (WGS) entry which is preliminary data.</text>
</comment>
<keyword evidence="2" id="KW-0378">Hydrolase</keyword>
<organism evidence="2 3">
    <name type="scientific">Marinobacterium aestuariivivens</name>
    <dbReference type="NCBI Taxonomy" id="1698799"/>
    <lineage>
        <taxon>Bacteria</taxon>
        <taxon>Pseudomonadati</taxon>
        <taxon>Pseudomonadota</taxon>
        <taxon>Gammaproteobacteria</taxon>
        <taxon>Oceanospirillales</taxon>
        <taxon>Oceanospirillaceae</taxon>
        <taxon>Marinobacterium</taxon>
    </lineage>
</organism>